<evidence type="ECO:0000256" key="1">
    <source>
        <dbReference type="SAM" id="MobiDB-lite"/>
    </source>
</evidence>
<feature type="transmembrane region" description="Helical" evidence="2">
    <location>
        <begin position="28"/>
        <end position="48"/>
    </location>
</feature>
<keyword evidence="2" id="KW-0812">Transmembrane</keyword>
<keyword evidence="2" id="KW-1133">Transmembrane helix</keyword>
<evidence type="ECO:0000313" key="3">
    <source>
        <dbReference type="EMBL" id="GAA1121368.1"/>
    </source>
</evidence>
<accession>A0ABP4ES08</accession>
<reference evidence="4" key="1">
    <citation type="journal article" date="2019" name="Int. J. Syst. Evol. Microbiol.">
        <title>The Global Catalogue of Microorganisms (GCM) 10K type strain sequencing project: providing services to taxonomists for standard genome sequencing and annotation.</title>
        <authorList>
            <consortium name="The Broad Institute Genomics Platform"/>
            <consortium name="The Broad Institute Genome Sequencing Center for Infectious Disease"/>
            <person name="Wu L."/>
            <person name="Ma J."/>
        </authorList>
    </citation>
    <scope>NUCLEOTIDE SEQUENCE [LARGE SCALE GENOMIC DNA]</scope>
    <source>
        <strain evidence="4">JCM 13002</strain>
    </source>
</reference>
<feature type="region of interest" description="Disordered" evidence="1">
    <location>
        <begin position="77"/>
        <end position="96"/>
    </location>
</feature>
<sequence length="96" mass="9904">MKEAPVRRVVTARAQVLVRAAGRAHLRWVGPAALLCAATGWWLFGPGAAGDGPALGILAAGGWGLGLLPVHTDRRLTGPARRRTIPPDQDGLGPAA</sequence>
<gene>
    <name evidence="3" type="ORF">GCM10009663_71190</name>
</gene>
<keyword evidence="4" id="KW-1185">Reference proteome</keyword>
<name>A0ABP4ES08_9ACTN</name>
<dbReference type="Proteomes" id="UP001499987">
    <property type="component" value="Unassembled WGS sequence"/>
</dbReference>
<evidence type="ECO:0000256" key="2">
    <source>
        <dbReference type="SAM" id="Phobius"/>
    </source>
</evidence>
<comment type="caution">
    <text evidence="3">The sequence shown here is derived from an EMBL/GenBank/DDBJ whole genome shotgun (WGS) entry which is preliminary data.</text>
</comment>
<organism evidence="3 4">
    <name type="scientific">Kitasatospora arboriphila</name>
    <dbReference type="NCBI Taxonomy" id="258052"/>
    <lineage>
        <taxon>Bacteria</taxon>
        <taxon>Bacillati</taxon>
        <taxon>Actinomycetota</taxon>
        <taxon>Actinomycetes</taxon>
        <taxon>Kitasatosporales</taxon>
        <taxon>Streptomycetaceae</taxon>
        <taxon>Kitasatospora</taxon>
    </lineage>
</organism>
<keyword evidence="2" id="KW-0472">Membrane</keyword>
<proteinExistence type="predicted"/>
<feature type="transmembrane region" description="Helical" evidence="2">
    <location>
        <begin position="54"/>
        <end position="72"/>
    </location>
</feature>
<dbReference type="EMBL" id="BAAALD010000124">
    <property type="protein sequence ID" value="GAA1121368.1"/>
    <property type="molecule type" value="Genomic_DNA"/>
</dbReference>
<protein>
    <submittedName>
        <fullName evidence="3">Uncharacterized protein</fullName>
    </submittedName>
</protein>
<evidence type="ECO:0000313" key="4">
    <source>
        <dbReference type="Proteomes" id="UP001499987"/>
    </source>
</evidence>